<name>A0A1H1V2K4_9ACTN</name>
<gene>
    <name evidence="2" type="ORF">SAMN04489716_1618</name>
</gene>
<reference evidence="2 3" key="1">
    <citation type="submission" date="2016-10" db="EMBL/GenBank/DDBJ databases">
        <authorList>
            <person name="de Groot N.N."/>
        </authorList>
    </citation>
    <scope>NUCLEOTIDE SEQUENCE [LARGE SCALE GENOMIC DNA]</scope>
    <source>
        <strain evidence="2 3">DSM 43941</strain>
    </source>
</reference>
<feature type="compositionally biased region" description="Basic and acidic residues" evidence="1">
    <location>
        <begin position="1"/>
        <end position="16"/>
    </location>
</feature>
<evidence type="ECO:0000313" key="2">
    <source>
        <dbReference type="EMBL" id="SDS78840.1"/>
    </source>
</evidence>
<protein>
    <submittedName>
        <fullName evidence="2">Uncharacterized protein</fullName>
    </submittedName>
</protein>
<dbReference type="Proteomes" id="UP000198688">
    <property type="component" value="Chromosome I"/>
</dbReference>
<organism evidence="2 3">
    <name type="scientific">Actinoplanes derwentensis</name>
    <dbReference type="NCBI Taxonomy" id="113562"/>
    <lineage>
        <taxon>Bacteria</taxon>
        <taxon>Bacillati</taxon>
        <taxon>Actinomycetota</taxon>
        <taxon>Actinomycetes</taxon>
        <taxon>Micromonosporales</taxon>
        <taxon>Micromonosporaceae</taxon>
        <taxon>Actinoplanes</taxon>
    </lineage>
</organism>
<dbReference type="EMBL" id="LT629758">
    <property type="protein sequence ID" value="SDS78840.1"/>
    <property type="molecule type" value="Genomic_DNA"/>
</dbReference>
<feature type="region of interest" description="Disordered" evidence="1">
    <location>
        <begin position="1"/>
        <end position="28"/>
    </location>
</feature>
<evidence type="ECO:0000256" key="1">
    <source>
        <dbReference type="SAM" id="MobiDB-lite"/>
    </source>
</evidence>
<evidence type="ECO:0000313" key="3">
    <source>
        <dbReference type="Proteomes" id="UP000198688"/>
    </source>
</evidence>
<proteinExistence type="predicted"/>
<sequence length="64" mass="7001">MTERKKTEPKTDDIKSQGDSQPGDDKAETFRLMKEAVEKSGVNPTPCSVCGSVVEPHQHAEADE</sequence>
<accession>A0A1H1V2K4</accession>
<dbReference type="AlphaFoldDB" id="A0A1H1V2K4"/>
<keyword evidence="3" id="KW-1185">Reference proteome</keyword>